<feature type="compositionally biased region" description="Basic and acidic residues" evidence="1">
    <location>
        <begin position="23"/>
        <end position="36"/>
    </location>
</feature>
<dbReference type="PANTHER" id="PTHR44094:SF8">
    <property type="entry name" value="DNAJ HEAT SHOCK N-TERMINAL DOMAIN-CONTAINING PROTEIN-RELATED"/>
    <property type="match status" value="1"/>
</dbReference>
<dbReference type="EMBL" id="LN877954">
    <property type="protein sequence ID" value="CUV07878.1"/>
    <property type="molecule type" value="Genomic_DNA"/>
</dbReference>
<dbReference type="Pfam" id="PF00226">
    <property type="entry name" value="DnaJ"/>
    <property type="match status" value="1"/>
</dbReference>
<dbReference type="SMART" id="SM00271">
    <property type="entry name" value="DnaJ"/>
    <property type="match status" value="1"/>
</dbReference>
<dbReference type="InterPro" id="IPR026894">
    <property type="entry name" value="DnaJ_X"/>
</dbReference>
<keyword evidence="5" id="KW-1185">Reference proteome</keyword>
<dbReference type="OrthoDB" id="10250354at2759"/>
<proteinExistence type="predicted"/>
<evidence type="ECO:0000259" key="2">
    <source>
        <dbReference type="PROSITE" id="PS50076"/>
    </source>
</evidence>
<dbReference type="PRINTS" id="PR00625">
    <property type="entry name" value="JDOMAIN"/>
</dbReference>
<reference evidence="4 5" key="1">
    <citation type="submission" date="2014-11" db="EMBL/GenBank/DDBJ databases">
        <title>Comparative genomic analysis of Cryptosporidium hominis reveals occurrence of genetic recombination in virulent subtypes.</title>
        <authorList>
            <person name="Guo Y."/>
            <person name="Tang K."/>
            <person name="Frace M."/>
            <person name="Li N."/>
            <person name="Roellig D.M."/>
            <person name="Sammons S."/>
            <person name="Knipe K."/>
            <person name="Rowe L."/>
            <person name="Feng Y."/>
            <person name="Xiao L."/>
        </authorList>
    </citation>
    <scope>NUCLEOTIDE SEQUENCE [LARGE SCALE GENOMIC DNA]</scope>
    <source>
        <strain evidence="4">30976</strain>
    </source>
</reference>
<evidence type="ECO:0000313" key="5">
    <source>
        <dbReference type="Proteomes" id="UP001429100"/>
    </source>
</evidence>
<evidence type="ECO:0000313" key="4">
    <source>
        <dbReference type="EMBL" id="PPS98092.1"/>
    </source>
</evidence>
<dbReference type="PANTHER" id="PTHR44094">
    <property type="entry name" value="DNAJ HEAT SHOCK N-TERMINAL DOMAIN-CONTAINING PROTEIN"/>
    <property type="match status" value="1"/>
</dbReference>
<dbReference type="InterPro" id="IPR018253">
    <property type="entry name" value="DnaJ_domain_CS"/>
</dbReference>
<dbReference type="Gene3D" id="1.10.287.110">
    <property type="entry name" value="DnaJ domain"/>
    <property type="match status" value="1"/>
</dbReference>
<dbReference type="VEuPathDB" id="CryptoDB:ChTU502y2012_405g0115"/>
<dbReference type="InterPro" id="IPR036869">
    <property type="entry name" value="J_dom_sf"/>
</dbReference>
<sequence length="621" mass="69337">MEQERSNVKDNAFLSDATSSNIVEHERPEERSKSEANIEELPYNQRYSKIEPGSTSFDESTSSWYQLAIRSGSKNISGEDMNSLLYSDEGVLGGLFSTRRPRDAMAGFSSGMKTVGKGVAAGVATLVAAPVVGAATEGVSGFFKGMGAGLVAAVALPVTAVGVAGYQMARGVANTPEAITESNKGRKWDKKNRQWIEYYYSLDDEIQRLKEKEIKYSQKNDNYETGDYNKKESINLDSKNVVDTTYYDLLSVSPNADADEIRRQYYRKAKQYHPDKNPDDADAKDKFQKLGEAYQILADPERRKRYDEYGIGATYDMPVIDSNLIFTILFGSDSLEKYVGKLKMVSLVEIATTNNGQNGAGNSIEMEQAIENEQNKRTILLAIEMRKIITPILEEFDAEKSVPIETSEILINWRESISQEAKSLCNNSFCDAMVEAIGWSYENYGSQYLGKIDTFLGIGGKYAKFQAKTRNVASTWKMASTAIRTAMAAQSLQSSIKKKSSGTAENEHTYESNLEQDAEESARTQQQFEETLPLILDTMLQITIMDIEDTVRTVAKKLVKDMGVDLNTRKRRALALIELGSIFQSVANDSNQQREEKGDKPDARRKVEEAFIKAAQQRDEK</sequence>
<dbReference type="Proteomes" id="UP000199752">
    <property type="component" value="Chromosome 8"/>
</dbReference>
<feature type="domain" description="J" evidence="2">
    <location>
        <begin position="245"/>
        <end position="310"/>
    </location>
</feature>
<dbReference type="CDD" id="cd06257">
    <property type="entry name" value="DnaJ"/>
    <property type="match status" value="1"/>
</dbReference>
<reference evidence="3" key="2">
    <citation type="submission" date="2015-08" db="EMBL/GenBank/DDBJ databases">
        <authorList>
            <person name="Babu N.S."/>
            <person name="Beckwith C.J."/>
            <person name="Beseler K.G."/>
            <person name="Brison A."/>
            <person name="Carone J.V."/>
            <person name="Caskin T.P."/>
            <person name="Diamond M."/>
            <person name="Durham M.E."/>
            <person name="Foxe J.M."/>
            <person name="Go M."/>
            <person name="Henderson B.A."/>
            <person name="Jones I.B."/>
            <person name="McGettigan J.A."/>
            <person name="Micheletti S.J."/>
            <person name="Nasrallah M.E."/>
            <person name="Ortiz D."/>
            <person name="Piller C.R."/>
            <person name="Privatt S.R."/>
            <person name="Schneider S.L."/>
            <person name="Sharp S."/>
            <person name="Smith T.C."/>
            <person name="Stanton J.D."/>
            <person name="Ullery H.E."/>
            <person name="Wilson R.J."/>
            <person name="Serrano M.G."/>
            <person name="Buck G."/>
            <person name="Lee V."/>
            <person name="Wang Y."/>
            <person name="Carvalho R."/>
            <person name="Voegtly L."/>
            <person name="Shi R."/>
            <person name="Duckworth R."/>
            <person name="Johnson A."/>
            <person name="Loviza R."/>
            <person name="Walstead R."/>
            <person name="Shah Z."/>
            <person name="Kiflezghi M."/>
            <person name="Wade K."/>
            <person name="Ball S.L."/>
            <person name="Bradley K.W."/>
            <person name="Asai D.J."/>
            <person name="Bowman C.A."/>
            <person name="Russell D.A."/>
            <person name="Pope W.H."/>
            <person name="Jacobs-Sera D."/>
            <person name="Hendrix R.W."/>
            <person name="Hatfull G.F."/>
        </authorList>
    </citation>
    <scope>NUCLEOTIDE SEQUENCE [LARGE SCALE GENOMIC DNA]</scope>
</reference>
<dbReference type="PROSITE" id="PS00636">
    <property type="entry name" value="DNAJ_1"/>
    <property type="match status" value="1"/>
</dbReference>
<dbReference type="SUPFAM" id="SSF46565">
    <property type="entry name" value="Chaperone J-domain"/>
    <property type="match status" value="1"/>
</dbReference>
<gene>
    <name evidence="3" type="ORF">CHUDEA8_3270</name>
    <name evidence="4" type="ORF">GY17_00000768</name>
</gene>
<organism evidence="3">
    <name type="scientific">Cryptosporidium hominis</name>
    <dbReference type="NCBI Taxonomy" id="237895"/>
    <lineage>
        <taxon>Eukaryota</taxon>
        <taxon>Sar</taxon>
        <taxon>Alveolata</taxon>
        <taxon>Apicomplexa</taxon>
        <taxon>Conoidasida</taxon>
        <taxon>Coccidia</taxon>
        <taxon>Eucoccidiorida</taxon>
        <taxon>Eimeriorina</taxon>
        <taxon>Cryptosporidiidae</taxon>
        <taxon>Cryptosporidium</taxon>
    </lineage>
</organism>
<name>A0A0S4TKF1_CRYHO</name>
<evidence type="ECO:0000256" key="1">
    <source>
        <dbReference type="SAM" id="MobiDB-lite"/>
    </source>
</evidence>
<protein>
    <submittedName>
        <fullName evidence="4">DNAJ protein</fullName>
    </submittedName>
</protein>
<feature type="region of interest" description="Disordered" evidence="1">
    <location>
        <begin position="1"/>
        <end position="54"/>
    </location>
</feature>
<reference evidence="4 5" key="3">
    <citation type="submission" date="2017-10" db="EMBL/GenBank/DDBJ databases">
        <title>Consistent, comparative and evidence-based genome annotation and re-annotation for the closely-related species, Cryptosporidium parvum, C. hominis and C. tyzzeri.</title>
        <authorList>
            <person name="Baptista R.P."/>
            <person name="Li Y."/>
            <person name="Sateriale A."/>
            <person name="Striepen B."/>
            <person name="Kissinger J.C."/>
        </authorList>
    </citation>
    <scope>NUCLEOTIDE SEQUENCE [LARGE SCALE GENOMIC DNA]</scope>
    <source>
        <strain evidence="4">30976</strain>
    </source>
</reference>
<dbReference type="VEuPathDB" id="CryptoDB:CHUDEA8_3270"/>
<dbReference type="EMBL" id="JTAI01000002">
    <property type="protein sequence ID" value="PPS98092.1"/>
    <property type="molecule type" value="Genomic_DNA"/>
</dbReference>
<dbReference type="AlphaFoldDB" id="A0A0S4TKF1"/>
<feature type="region of interest" description="Disordered" evidence="1">
    <location>
        <begin position="496"/>
        <end position="526"/>
    </location>
</feature>
<accession>A0A0S4TKF1</accession>
<dbReference type="VEuPathDB" id="CryptoDB:GY17_00000768"/>
<dbReference type="Proteomes" id="UP001429100">
    <property type="component" value="Unassembled WGS sequence"/>
</dbReference>
<dbReference type="InterPro" id="IPR001623">
    <property type="entry name" value="DnaJ_domain"/>
</dbReference>
<dbReference type="InterPro" id="IPR052423">
    <property type="entry name" value="EMIR"/>
</dbReference>
<dbReference type="Pfam" id="PF14308">
    <property type="entry name" value="DnaJ-X"/>
    <property type="match status" value="1"/>
</dbReference>
<dbReference type="VEuPathDB" id="CryptoDB:Chro.80380"/>
<evidence type="ECO:0000313" key="3">
    <source>
        <dbReference type="EMBL" id="CUV07878.1"/>
    </source>
</evidence>
<dbReference type="PROSITE" id="PS50076">
    <property type="entry name" value="DNAJ_2"/>
    <property type="match status" value="1"/>
</dbReference>